<dbReference type="Pfam" id="PF01061">
    <property type="entry name" value="ABC2_membrane"/>
    <property type="match status" value="1"/>
</dbReference>
<dbReference type="PANTHER" id="PTHR43229">
    <property type="entry name" value="NODULATION PROTEIN J"/>
    <property type="match status" value="1"/>
</dbReference>
<evidence type="ECO:0000256" key="5">
    <source>
        <dbReference type="ARBA" id="ARBA00023251"/>
    </source>
</evidence>
<evidence type="ECO:0000256" key="1">
    <source>
        <dbReference type="ARBA" id="ARBA00004141"/>
    </source>
</evidence>
<reference evidence="9" key="1">
    <citation type="submission" date="2023-07" db="EMBL/GenBank/DDBJ databases">
        <title>30 novel species of actinomycetes from the DSMZ collection.</title>
        <authorList>
            <person name="Nouioui I."/>
        </authorList>
    </citation>
    <scope>NUCLEOTIDE SEQUENCE [LARGE SCALE GENOMIC DNA]</scope>
    <source>
        <strain evidence="9">DSM 41699</strain>
    </source>
</reference>
<comment type="similarity">
    <text evidence="6">Belongs to the ABC-2 integral membrane protein family.</text>
</comment>
<dbReference type="PANTHER" id="PTHR43229:SF2">
    <property type="entry name" value="NODULATION PROTEIN J"/>
    <property type="match status" value="1"/>
</dbReference>
<feature type="transmembrane region" description="Helical" evidence="6">
    <location>
        <begin position="66"/>
        <end position="88"/>
    </location>
</feature>
<comment type="caution">
    <text evidence="8">The sequence shown here is derived from an EMBL/GenBank/DDBJ whole genome shotgun (WGS) entry which is preliminary data.</text>
</comment>
<proteinExistence type="inferred from homology"/>
<evidence type="ECO:0000256" key="6">
    <source>
        <dbReference type="RuleBase" id="RU361157"/>
    </source>
</evidence>
<dbReference type="RefSeq" id="WP_311692851.1">
    <property type="nucleotide sequence ID" value="NZ_JAVREY010000005.1"/>
</dbReference>
<feature type="transmembrane region" description="Helical" evidence="6">
    <location>
        <begin position="186"/>
        <end position="208"/>
    </location>
</feature>
<keyword evidence="9" id="KW-1185">Reference proteome</keyword>
<evidence type="ECO:0000313" key="8">
    <source>
        <dbReference type="EMBL" id="MDT0462663.1"/>
    </source>
</evidence>
<feature type="transmembrane region" description="Helical" evidence="6">
    <location>
        <begin position="25"/>
        <end position="46"/>
    </location>
</feature>
<evidence type="ECO:0000259" key="7">
    <source>
        <dbReference type="PROSITE" id="PS51012"/>
    </source>
</evidence>
<dbReference type="InterPro" id="IPR013525">
    <property type="entry name" value="ABC2_TM"/>
</dbReference>
<evidence type="ECO:0000256" key="2">
    <source>
        <dbReference type="ARBA" id="ARBA00022692"/>
    </source>
</evidence>
<gene>
    <name evidence="8" type="ORF">RM764_06520</name>
</gene>
<evidence type="ECO:0000256" key="4">
    <source>
        <dbReference type="ARBA" id="ARBA00023136"/>
    </source>
</evidence>
<dbReference type="PIRSF" id="PIRSF006648">
    <property type="entry name" value="DrrB"/>
    <property type="match status" value="1"/>
</dbReference>
<dbReference type="InterPro" id="IPR047817">
    <property type="entry name" value="ABC2_TM_bact-type"/>
</dbReference>
<keyword evidence="6" id="KW-1003">Cell membrane</keyword>
<feature type="transmembrane region" description="Helical" evidence="6">
    <location>
        <begin position="109"/>
        <end position="134"/>
    </location>
</feature>
<dbReference type="PROSITE" id="PS51012">
    <property type="entry name" value="ABC_TM2"/>
    <property type="match status" value="1"/>
</dbReference>
<dbReference type="EMBL" id="JAVREY010000005">
    <property type="protein sequence ID" value="MDT0462663.1"/>
    <property type="molecule type" value="Genomic_DNA"/>
</dbReference>
<name>A0ABU2TNZ3_9ACTN</name>
<evidence type="ECO:0000256" key="3">
    <source>
        <dbReference type="ARBA" id="ARBA00022989"/>
    </source>
</evidence>
<keyword evidence="6" id="KW-0813">Transport</keyword>
<keyword evidence="3 6" id="KW-1133">Transmembrane helix</keyword>
<evidence type="ECO:0000313" key="9">
    <source>
        <dbReference type="Proteomes" id="UP001183809"/>
    </source>
</evidence>
<keyword evidence="5" id="KW-0046">Antibiotic resistance</keyword>
<keyword evidence="4 6" id="KW-0472">Membrane</keyword>
<sequence>MSTLSYTVTDSVTMLRRNLKHAMRYPSMTIPVVAIPVVMLLLFVYVFGNALGAGVAPGAHGHYVDYVAPGIILMATTYGSVSVAVSVCSDMTEGIINRFRTLSISRTAVLNGHVLGGVIQTLLSVVLVIGAALLIGFRPDATPLEWLATAGLLTLVIVALTTLAAGMGLRAKTVEAASNAPFPLTFLPFLGSAIVPTGSMPTVVRWFAEYQPFTPVTETLRGLLTGTAIGNSGVVAVAWCVGLTAVGHLRARSAYDKA</sequence>
<accession>A0ABU2TNZ3</accession>
<dbReference type="InterPro" id="IPR051784">
    <property type="entry name" value="Nod_factor_ABC_transporter"/>
</dbReference>
<protein>
    <recommendedName>
        <fullName evidence="6">Transport permease protein</fullName>
    </recommendedName>
</protein>
<keyword evidence="2 6" id="KW-0812">Transmembrane</keyword>
<dbReference type="Proteomes" id="UP001183809">
    <property type="component" value="Unassembled WGS sequence"/>
</dbReference>
<dbReference type="InterPro" id="IPR000412">
    <property type="entry name" value="ABC_2_transport"/>
</dbReference>
<organism evidence="8 9">
    <name type="scientific">Streptomyces gibsoniae</name>
    <dbReference type="NCBI Taxonomy" id="3075529"/>
    <lineage>
        <taxon>Bacteria</taxon>
        <taxon>Bacillati</taxon>
        <taxon>Actinomycetota</taxon>
        <taxon>Actinomycetes</taxon>
        <taxon>Kitasatosporales</taxon>
        <taxon>Streptomycetaceae</taxon>
        <taxon>Streptomyces</taxon>
    </lineage>
</organism>
<feature type="domain" description="ABC transmembrane type-2" evidence="7">
    <location>
        <begin position="27"/>
        <end position="258"/>
    </location>
</feature>
<comment type="subcellular location">
    <subcellularLocation>
        <location evidence="6">Cell membrane</location>
        <topology evidence="6">Multi-pass membrane protein</topology>
    </subcellularLocation>
    <subcellularLocation>
        <location evidence="1">Membrane</location>
        <topology evidence="1">Multi-pass membrane protein</topology>
    </subcellularLocation>
</comment>
<feature type="transmembrane region" description="Helical" evidence="6">
    <location>
        <begin position="146"/>
        <end position="165"/>
    </location>
</feature>
<feature type="transmembrane region" description="Helical" evidence="6">
    <location>
        <begin position="228"/>
        <end position="249"/>
    </location>
</feature>